<feature type="region of interest" description="Disordered" evidence="1">
    <location>
        <begin position="356"/>
        <end position="375"/>
    </location>
</feature>
<accession>A0A8D8NGN9</accession>
<sequence>MFSQEKFENDHGRQAEEDERSEESYTEEEYLKEDQPEEANPEGLEESDPEAGGIDYDPFTDDEAGPSPSPRESDGKCEKLFSLECSFCLRLYRSQLRPKENFSAQISGDSVQEVVANMWESGKSLIKREVMFENGIPKWAPDEIPGKESAEKFLIVYDVTAHKSYATTNLTPKKLQKWCNQIVKVFVYAYSKEVETKGQYGDVLKYLINPKNPDRAGANSMREEAALAKELREQNPHLEGHSSSWLLWATTIYAASAHEQEALKEAQHPPINISKYFRWVGVSEAARLDSVHRGMVVGNTDNYRWSKQIREVKEELHTAFNIIQGAIRKVEIMEAESNASIDILSAMESAVQPEESELSQQLASEVTDSIDIDHI</sequence>
<dbReference type="EMBL" id="HBUE01271618">
    <property type="protein sequence ID" value="CAG6564250.1"/>
    <property type="molecule type" value="Transcribed_RNA"/>
</dbReference>
<dbReference type="AlphaFoldDB" id="A0A8D8NGN9"/>
<dbReference type="EMBL" id="HBUE01140630">
    <property type="protein sequence ID" value="CAG6500539.1"/>
    <property type="molecule type" value="Transcribed_RNA"/>
</dbReference>
<name>A0A8D8NGN9_CULPI</name>
<protein>
    <submittedName>
        <fullName evidence="2">(northern house mosquito) hypothetical protein</fullName>
    </submittedName>
</protein>
<organism evidence="2">
    <name type="scientific">Culex pipiens</name>
    <name type="common">House mosquito</name>
    <dbReference type="NCBI Taxonomy" id="7175"/>
    <lineage>
        <taxon>Eukaryota</taxon>
        <taxon>Metazoa</taxon>
        <taxon>Ecdysozoa</taxon>
        <taxon>Arthropoda</taxon>
        <taxon>Hexapoda</taxon>
        <taxon>Insecta</taxon>
        <taxon>Pterygota</taxon>
        <taxon>Neoptera</taxon>
        <taxon>Endopterygota</taxon>
        <taxon>Diptera</taxon>
        <taxon>Nematocera</taxon>
        <taxon>Culicoidea</taxon>
        <taxon>Culicidae</taxon>
        <taxon>Culicinae</taxon>
        <taxon>Culicini</taxon>
        <taxon>Culex</taxon>
        <taxon>Culex</taxon>
    </lineage>
</organism>
<proteinExistence type="predicted"/>
<feature type="compositionally biased region" description="Basic and acidic residues" evidence="1">
    <location>
        <begin position="1"/>
        <end position="15"/>
    </location>
</feature>
<reference evidence="2" key="1">
    <citation type="submission" date="2021-05" db="EMBL/GenBank/DDBJ databases">
        <authorList>
            <person name="Alioto T."/>
            <person name="Alioto T."/>
            <person name="Gomez Garrido J."/>
        </authorList>
    </citation>
    <scope>NUCLEOTIDE SEQUENCE</scope>
</reference>
<feature type="compositionally biased region" description="Acidic residues" evidence="1">
    <location>
        <begin position="16"/>
        <end position="49"/>
    </location>
</feature>
<evidence type="ECO:0000313" key="2">
    <source>
        <dbReference type="EMBL" id="CAG6564250.1"/>
    </source>
</evidence>
<feature type="region of interest" description="Disordered" evidence="1">
    <location>
        <begin position="1"/>
        <end position="76"/>
    </location>
</feature>
<evidence type="ECO:0000256" key="1">
    <source>
        <dbReference type="SAM" id="MobiDB-lite"/>
    </source>
</evidence>
<dbReference type="EMBL" id="HBUE01166304">
    <property type="protein sequence ID" value="CAG6512789.1"/>
    <property type="molecule type" value="Transcribed_RNA"/>
</dbReference>